<gene>
    <name evidence="1" type="ORF">METZ01_LOCUS335298</name>
</gene>
<sequence>VLKFENQFKKYVDSNDCIAVNSGTSALNLALSLIDIKNKEVILPSLSFVSTAHAIIINGGIPVFVDVEPETMCIDPNEIQKSITTKTVAILPVHFGGLPCNLKDIQNIAEKHNLEIIEDAA</sequence>
<name>A0A382QA25_9ZZZZ</name>
<reference evidence="1" key="1">
    <citation type="submission" date="2018-05" db="EMBL/GenBank/DDBJ databases">
        <authorList>
            <person name="Lanie J.A."/>
            <person name="Ng W.-L."/>
            <person name="Kazmierczak K.M."/>
            <person name="Andrzejewski T.M."/>
            <person name="Davidsen T.M."/>
            <person name="Wayne K.J."/>
            <person name="Tettelin H."/>
            <person name="Glass J.I."/>
            <person name="Rusch D."/>
            <person name="Podicherti R."/>
            <person name="Tsui H.-C.T."/>
            <person name="Winkler M.E."/>
        </authorList>
    </citation>
    <scope>NUCLEOTIDE SEQUENCE</scope>
</reference>
<evidence type="ECO:0008006" key="2">
    <source>
        <dbReference type="Google" id="ProtNLM"/>
    </source>
</evidence>
<dbReference type="InterPro" id="IPR015424">
    <property type="entry name" value="PyrdxlP-dep_Trfase"/>
</dbReference>
<evidence type="ECO:0000313" key="1">
    <source>
        <dbReference type="EMBL" id="SVC82444.1"/>
    </source>
</evidence>
<dbReference type="Gene3D" id="3.40.640.10">
    <property type="entry name" value="Type I PLP-dependent aspartate aminotransferase-like (Major domain)"/>
    <property type="match status" value="1"/>
</dbReference>
<dbReference type="EMBL" id="UINC01113071">
    <property type="protein sequence ID" value="SVC82444.1"/>
    <property type="molecule type" value="Genomic_DNA"/>
</dbReference>
<dbReference type="Pfam" id="PF01041">
    <property type="entry name" value="DegT_DnrJ_EryC1"/>
    <property type="match status" value="1"/>
</dbReference>
<proteinExistence type="predicted"/>
<dbReference type="InterPro" id="IPR015421">
    <property type="entry name" value="PyrdxlP-dep_Trfase_major"/>
</dbReference>
<dbReference type="GO" id="GO:0030170">
    <property type="term" value="F:pyridoxal phosphate binding"/>
    <property type="evidence" value="ECO:0007669"/>
    <property type="project" value="TreeGrafter"/>
</dbReference>
<dbReference type="PANTHER" id="PTHR30244">
    <property type="entry name" value="TRANSAMINASE"/>
    <property type="match status" value="1"/>
</dbReference>
<organism evidence="1">
    <name type="scientific">marine metagenome</name>
    <dbReference type="NCBI Taxonomy" id="408172"/>
    <lineage>
        <taxon>unclassified sequences</taxon>
        <taxon>metagenomes</taxon>
        <taxon>ecological metagenomes</taxon>
    </lineage>
</organism>
<dbReference type="PANTHER" id="PTHR30244:SF34">
    <property type="entry name" value="DTDP-4-AMINO-4,6-DIDEOXYGALACTOSE TRANSAMINASE"/>
    <property type="match status" value="1"/>
</dbReference>
<dbReference type="SUPFAM" id="SSF53383">
    <property type="entry name" value="PLP-dependent transferases"/>
    <property type="match status" value="1"/>
</dbReference>
<dbReference type="GO" id="GO:0008483">
    <property type="term" value="F:transaminase activity"/>
    <property type="evidence" value="ECO:0007669"/>
    <property type="project" value="TreeGrafter"/>
</dbReference>
<feature type="non-terminal residue" evidence="1">
    <location>
        <position position="1"/>
    </location>
</feature>
<dbReference type="GO" id="GO:0000271">
    <property type="term" value="P:polysaccharide biosynthetic process"/>
    <property type="evidence" value="ECO:0007669"/>
    <property type="project" value="TreeGrafter"/>
</dbReference>
<dbReference type="AlphaFoldDB" id="A0A382QA25"/>
<protein>
    <recommendedName>
        <fullName evidence="2">DegT/DnrJ/EryC1/StrS aminotransferase family protein</fullName>
    </recommendedName>
</protein>
<feature type="non-terminal residue" evidence="1">
    <location>
        <position position="121"/>
    </location>
</feature>
<dbReference type="InterPro" id="IPR000653">
    <property type="entry name" value="DegT/StrS_aminotransferase"/>
</dbReference>
<accession>A0A382QA25</accession>